<dbReference type="Gene3D" id="2.40.128.20">
    <property type="match status" value="1"/>
</dbReference>
<dbReference type="InterPro" id="IPR012674">
    <property type="entry name" value="Calycin"/>
</dbReference>
<evidence type="ECO:0000313" key="2">
    <source>
        <dbReference type="EnsemblMetazoa" id="XP_037875747.1"/>
    </source>
</evidence>
<name>A0A8R2R9Z9_BOMMO</name>
<protein>
    <recommendedName>
        <fullName evidence="1">THAP4-like heme-binding domain-containing protein</fullName>
    </recommendedName>
</protein>
<dbReference type="Pfam" id="PF08768">
    <property type="entry name" value="THAP4_heme-bd"/>
    <property type="match status" value="1"/>
</dbReference>
<proteinExistence type="predicted"/>
<evidence type="ECO:0000259" key="1">
    <source>
        <dbReference type="Pfam" id="PF08768"/>
    </source>
</evidence>
<reference evidence="2" key="2">
    <citation type="submission" date="2022-06" db="UniProtKB">
        <authorList>
            <consortium name="EnsemblMetazoa"/>
        </authorList>
    </citation>
    <scope>IDENTIFICATION</scope>
    <source>
        <strain evidence="2">p50T (Dazao)</strain>
    </source>
</reference>
<dbReference type="SUPFAM" id="SSF50814">
    <property type="entry name" value="Lipocalins"/>
    <property type="match status" value="1"/>
</dbReference>
<dbReference type="InterPro" id="IPR014878">
    <property type="entry name" value="THAP4-like_heme-bd"/>
</dbReference>
<dbReference type="AlphaFoldDB" id="A0A8R2R9Z9"/>
<dbReference type="EnsemblMetazoa" id="XM_038019819.1">
    <property type="protein sequence ID" value="XP_037875747.1"/>
    <property type="gene ID" value="LOC119630424"/>
</dbReference>
<feature type="domain" description="THAP4-like heme-binding" evidence="1">
    <location>
        <begin position="32"/>
        <end position="79"/>
    </location>
</feature>
<dbReference type="Proteomes" id="UP000005204">
    <property type="component" value="Unassembled WGS sequence"/>
</dbReference>
<sequence>MWKNETHPLDVFVTKSKSVEDSRSFGVWRPSPISCLEGRWCTTETRGYYPNIPDFSYHEDLEFICVGHPMHNFLSMSRHP</sequence>
<keyword evidence="3" id="KW-1185">Reference proteome</keyword>
<accession>A0A8R2R9Z9</accession>
<evidence type="ECO:0000313" key="3">
    <source>
        <dbReference type="Proteomes" id="UP000005204"/>
    </source>
</evidence>
<reference evidence="3" key="1">
    <citation type="journal article" date="2008" name="Insect Biochem. Mol. Biol.">
        <title>The genome of a lepidopteran model insect, the silkworm Bombyx mori.</title>
        <authorList>
            <consortium name="International Silkworm Genome Consortium"/>
        </authorList>
    </citation>
    <scope>NUCLEOTIDE SEQUENCE [LARGE SCALE GENOMIC DNA]</scope>
    <source>
        <strain evidence="3">p50T</strain>
    </source>
</reference>
<organism evidence="2 3">
    <name type="scientific">Bombyx mori</name>
    <name type="common">Silk moth</name>
    <dbReference type="NCBI Taxonomy" id="7091"/>
    <lineage>
        <taxon>Eukaryota</taxon>
        <taxon>Metazoa</taxon>
        <taxon>Ecdysozoa</taxon>
        <taxon>Arthropoda</taxon>
        <taxon>Hexapoda</taxon>
        <taxon>Insecta</taxon>
        <taxon>Pterygota</taxon>
        <taxon>Neoptera</taxon>
        <taxon>Endopterygota</taxon>
        <taxon>Lepidoptera</taxon>
        <taxon>Glossata</taxon>
        <taxon>Ditrysia</taxon>
        <taxon>Bombycoidea</taxon>
        <taxon>Bombycidae</taxon>
        <taxon>Bombycinae</taxon>
        <taxon>Bombyx</taxon>
    </lineage>
</organism>